<sequence>MREKLKTVHRRDKLFNRITLTLDDNLKYKNNMPMPLNYIYNTPLNNRYIIRCIGASRGCIDVDDNNVITDVRIYHDKYRTDRIYKENVDELLKQFIGYELVIE</sequence>
<reference evidence="1" key="1">
    <citation type="submission" date="2019-11" db="EMBL/GenBank/DDBJ databases">
        <authorList>
            <person name="Feng L."/>
        </authorList>
    </citation>
    <scope>NUCLEOTIDE SEQUENCE</scope>
    <source>
        <strain evidence="1">CParaputrificumLFYP93</strain>
    </source>
</reference>
<dbReference type="AlphaFoldDB" id="A0A6N3F1C2"/>
<accession>A0A6N3F1C2</accession>
<name>A0A6N3F1C2_9CLOT</name>
<dbReference type="RefSeq" id="WP_156561714.1">
    <property type="nucleotide sequence ID" value="NZ_CACRTV010000057.1"/>
</dbReference>
<evidence type="ECO:0000313" key="1">
    <source>
        <dbReference type="EMBL" id="VYU45792.1"/>
    </source>
</evidence>
<protein>
    <submittedName>
        <fullName evidence="1">Uncharacterized protein</fullName>
    </submittedName>
</protein>
<organism evidence="1">
    <name type="scientific">Clostridium paraputrificum</name>
    <dbReference type="NCBI Taxonomy" id="29363"/>
    <lineage>
        <taxon>Bacteria</taxon>
        <taxon>Bacillati</taxon>
        <taxon>Bacillota</taxon>
        <taxon>Clostridia</taxon>
        <taxon>Eubacteriales</taxon>
        <taxon>Clostridiaceae</taxon>
        <taxon>Clostridium</taxon>
    </lineage>
</organism>
<gene>
    <name evidence="1" type="ORF">CPLFYP93_02345</name>
</gene>
<dbReference type="EMBL" id="CACRTV010000057">
    <property type="protein sequence ID" value="VYU45792.1"/>
    <property type="molecule type" value="Genomic_DNA"/>
</dbReference>
<proteinExistence type="predicted"/>